<evidence type="ECO:0000313" key="6">
    <source>
        <dbReference type="EMBL" id="MBN2910975.1"/>
    </source>
</evidence>
<dbReference type="PANTHER" id="PTHR30204:SF69">
    <property type="entry name" value="MERR-FAMILY TRANSCRIPTIONAL REGULATOR"/>
    <property type="match status" value="1"/>
</dbReference>
<evidence type="ECO:0000256" key="1">
    <source>
        <dbReference type="ARBA" id="ARBA00022491"/>
    </source>
</evidence>
<keyword evidence="3" id="KW-0238">DNA-binding</keyword>
<keyword evidence="7" id="KW-1185">Reference proteome</keyword>
<dbReference type="InterPro" id="IPR000551">
    <property type="entry name" value="MerR-type_HTH_dom"/>
</dbReference>
<feature type="domain" description="HTH merR-type" evidence="5">
    <location>
        <begin position="1"/>
        <end position="46"/>
    </location>
</feature>
<dbReference type="SMART" id="SM00422">
    <property type="entry name" value="HTH_MERR"/>
    <property type="match status" value="2"/>
</dbReference>
<dbReference type="PROSITE" id="PS00552">
    <property type="entry name" value="HTH_MERR_1"/>
    <property type="match status" value="1"/>
</dbReference>
<evidence type="ECO:0000313" key="7">
    <source>
        <dbReference type="Proteomes" id="UP001177120"/>
    </source>
</evidence>
<evidence type="ECO:0000259" key="5">
    <source>
        <dbReference type="PROSITE" id="PS50937"/>
    </source>
</evidence>
<dbReference type="InterPro" id="IPR009061">
    <property type="entry name" value="DNA-bd_dom_put_sf"/>
</dbReference>
<dbReference type="PROSITE" id="PS50937">
    <property type="entry name" value="HTH_MERR_2"/>
    <property type="match status" value="2"/>
</dbReference>
<dbReference type="InterPro" id="IPR047057">
    <property type="entry name" value="MerR_fam"/>
</dbReference>
<dbReference type="Pfam" id="PF00376">
    <property type="entry name" value="MerR"/>
    <property type="match status" value="1"/>
</dbReference>
<keyword evidence="2" id="KW-0805">Transcription regulation</keyword>
<evidence type="ECO:0000256" key="4">
    <source>
        <dbReference type="ARBA" id="ARBA00023163"/>
    </source>
</evidence>
<dbReference type="RefSeq" id="WP_205497384.1">
    <property type="nucleotide sequence ID" value="NZ_JAFHAP010000019.1"/>
</dbReference>
<evidence type="ECO:0000256" key="3">
    <source>
        <dbReference type="ARBA" id="ARBA00023125"/>
    </source>
</evidence>
<dbReference type="SUPFAM" id="SSF46955">
    <property type="entry name" value="Putative DNA-binding domain"/>
    <property type="match status" value="2"/>
</dbReference>
<dbReference type="PANTHER" id="PTHR30204">
    <property type="entry name" value="REDOX-CYCLING DRUG-SENSING TRANSCRIPTIONAL ACTIVATOR SOXR"/>
    <property type="match status" value="1"/>
</dbReference>
<feature type="domain" description="HTH merR-type" evidence="5">
    <location>
        <begin position="120"/>
        <end position="189"/>
    </location>
</feature>
<dbReference type="Gene3D" id="1.10.1660.10">
    <property type="match status" value="2"/>
</dbReference>
<comment type="caution">
    <text evidence="6">The sequence shown here is derived from an EMBL/GenBank/DDBJ whole genome shotgun (WGS) entry which is preliminary data.</text>
</comment>
<evidence type="ECO:0000256" key="2">
    <source>
        <dbReference type="ARBA" id="ARBA00023015"/>
    </source>
</evidence>
<reference evidence="6" key="1">
    <citation type="journal article" date="2024" name="Int. J. Syst. Evol. Microbiol.">
        <title>Polycladomyces zharkentensis sp. nov., a novel thermophilic cellulose- and starch-degrading member of the Bacillota from a geothermal aquifer in Kazakhstan.</title>
        <authorList>
            <person name="Mashzhan A."/>
            <person name="Kistaubayeva A."/>
            <person name="Javier-Lopez R."/>
            <person name="Bissenova U."/>
            <person name="Bissenbay A."/>
            <person name="Birkeland N.K."/>
        </authorList>
    </citation>
    <scope>NUCLEOTIDE SEQUENCE</scope>
    <source>
        <strain evidence="6">ZKZ2T</strain>
    </source>
</reference>
<dbReference type="Pfam" id="PF13411">
    <property type="entry name" value="MerR_1"/>
    <property type="match status" value="1"/>
</dbReference>
<gene>
    <name evidence="6" type="ORF">JQC72_15890</name>
</gene>
<dbReference type="EMBL" id="JAFHAP010000019">
    <property type="protein sequence ID" value="MBN2910975.1"/>
    <property type="molecule type" value="Genomic_DNA"/>
</dbReference>
<proteinExistence type="predicted"/>
<organism evidence="6 7">
    <name type="scientific">Polycladomyces zharkentensis</name>
    <dbReference type="NCBI Taxonomy" id="2807616"/>
    <lineage>
        <taxon>Bacteria</taxon>
        <taxon>Bacillati</taxon>
        <taxon>Bacillota</taxon>
        <taxon>Bacilli</taxon>
        <taxon>Bacillales</taxon>
        <taxon>Thermoactinomycetaceae</taxon>
        <taxon>Polycladomyces</taxon>
    </lineage>
</organism>
<sequence>MKIRPIDIARKLNISTSTLRRYESWGIVPPSERAANGYRMYTEEHVAYFECIWAMLPGFGRSITKEVLRKVQRKEVDDALWLVNKQQARIHQDKTMAEKTVRILENEELDNFEPEGKRKWMTIGEVSALTGVSSSAIRHWEKEGLISLPRDQTNGYRRFHRNQIRQIQMIRILRSANYPLEVIRQVIKELGHNHIEVARRFARDSLEKLNSINRNQMRGIYYLYRLLSLLELL</sequence>
<keyword evidence="4" id="KW-0804">Transcription</keyword>
<keyword evidence="1" id="KW-0678">Repressor</keyword>
<dbReference type="Proteomes" id="UP001177120">
    <property type="component" value="Unassembled WGS sequence"/>
</dbReference>
<accession>A0ABS2WN58</accession>
<name>A0ABS2WN58_9BACL</name>
<protein>
    <submittedName>
        <fullName evidence="6">MerR family transcriptional regulator</fullName>
    </submittedName>
</protein>